<dbReference type="SUPFAM" id="SSF53850">
    <property type="entry name" value="Periplasmic binding protein-like II"/>
    <property type="match status" value="1"/>
</dbReference>
<feature type="chain" id="PRO_5036725359" evidence="2">
    <location>
        <begin position="23"/>
        <end position="278"/>
    </location>
</feature>
<evidence type="ECO:0000313" key="5">
    <source>
        <dbReference type="Proteomes" id="UP000620139"/>
    </source>
</evidence>
<dbReference type="PANTHER" id="PTHR35936:SF6">
    <property type="entry name" value="AMINO ACID ABC TRANSPORTER SUBSTRATE-BINDING PAAT FAMILY PROTEIN"/>
    <property type="match status" value="1"/>
</dbReference>
<gene>
    <name evidence="4" type="ORF">I7X43_04450</name>
</gene>
<dbReference type="AlphaFoldDB" id="A0A931NE37"/>
<evidence type="ECO:0000313" key="4">
    <source>
        <dbReference type="EMBL" id="MBH9552096.1"/>
    </source>
</evidence>
<dbReference type="Pfam" id="PF00497">
    <property type="entry name" value="SBP_bac_3"/>
    <property type="match status" value="1"/>
</dbReference>
<dbReference type="SMART" id="SM00062">
    <property type="entry name" value="PBPb"/>
    <property type="match status" value="1"/>
</dbReference>
<dbReference type="Proteomes" id="UP000620139">
    <property type="component" value="Unassembled WGS sequence"/>
</dbReference>
<dbReference type="Gene3D" id="3.40.190.10">
    <property type="entry name" value="Periplasmic binding protein-like II"/>
    <property type="match status" value="2"/>
</dbReference>
<keyword evidence="1 2" id="KW-0732">Signal</keyword>
<dbReference type="InterPro" id="IPR001638">
    <property type="entry name" value="Solute-binding_3/MltF_N"/>
</dbReference>
<organism evidence="4 5">
    <name type="scientific">Inhella gelatinilytica</name>
    <dbReference type="NCBI Taxonomy" id="2795030"/>
    <lineage>
        <taxon>Bacteria</taxon>
        <taxon>Pseudomonadati</taxon>
        <taxon>Pseudomonadota</taxon>
        <taxon>Betaproteobacteria</taxon>
        <taxon>Burkholderiales</taxon>
        <taxon>Sphaerotilaceae</taxon>
        <taxon>Inhella</taxon>
    </lineage>
</organism>
<feature type="domain" description="Solute-binding protein family 3/N-terminal" evidence="3">
    <location>
        <begin position="40"/>
        <end position="266"/>
    </location>
</feature>
<accession>A0A931NE37</accession>
<proteinExistence type="predicted"/>
<name>A0A931NE37_9BURK</name>
<evidence type="ECO:0000256" key="2">
    <source>
        <dbReference type="SAM" id="SignalP"/>
    </source>
</evidence>
<comment type="caution">
    <text evidence="4">The sequence shown here is derived from an EMBL/GenBank/DDBJ whole genome shotgun (WGS) entry which is preliminary data.</text>
</comment>
<evidence type="ECO:0000259" key="3">
    <source>
        <dbReference type="SMART" id="SM00062"/>
    </source>
</evidence>
<dbReference type="RefSeq" id="WP_198099673.1">
    <property type="nucleotide sequence ID" value="NZ_JAEDAL010000001.1"/>
</dbReference>
<sequence>MNRLRFARLCLALSCALGTAWAQPNPNALTPPNVPAACKALQASGNPQYPPYLWRDPADESRLVGANAELMEWIAQEIGVPIDLRYVGNWARVQEEARLGRLDVIAGAFFTLPRTEYLDYSFLPFRETRSVVIQRKSTPFPYQRWADLRERSGLTVINNSFGQAFDRYANESLKLTKVSSLEQALQMLQLGRGDYVLYEESPAEAYMARMGLAGLKMVMPPIAQEQLYLAIAHRSPCNTPELRGAINRALYKLHQGRLMQGFIDKAVQLWKVQERKNP</sequence>
<dbReference type="PANTHER" id="PTHR35936">
    <property type="entry name" value="MEMBRANE-BOUND LYTIC MUREIN TRANSGLYCOSYLASE F"/>
    <property type="match status" value="1"/>
</dbReference>
<reference evidence="4" key="1">
    <citation type="submission" date="2020-12" db="EMBL/GenBank/DDBJ databases">
        <title>The genome sequence of Inhella sp. 4Y17.</title>
        <authorList>
            <person name="Liu Y."/>
        </authorList>
    </citation>
    <scope>NUCLEOTIDE SEQUENCE</scope>
    <source>
        <strain evidence="4">4Y10</strain>
    </source>
</reference>
<protein>
    <submittedName>
        <fullName evidence="4">Amino acid ABC transporter substrate-binding protein</fullName>
    </submittedName>
</protein>
<feature type="signal peptide" evidence="2">
    <location>
        <begin position="1"/>
        <end position="22"/>
    </location>
</feature>
<dbReference type="EMBL" id="JAEDAL010000001">
    <property type="protein sequence ID" value="MBH9552096.1"/>
    <property type="molecule type" value="Genomic_DNA"/>
</dbReference>
<evidence type="ECO:0000256" key="1">
    <source>
        <dbReference type="ARBA" id="ARBA00022729"/>
    </source>
</evidence>
<keyword evidence="5" id="KW-1185">Reference proteome</keyword>